<dbReference type="EMBL" id="PYAV01000011">
    <property type="protein sequence ID" value="PSL43246.1"/>
    <property type="molecule type" value="Genomic_DNA"/>
</dbReference>
<dbReference type="RefSeq" id="WP_106589387.1">
    <property type="nucleotide sequence ID" value="NZ_PYAV01000011.1"/>
</dbReference>
<dbReference type="AlphaFoldDB" id="A0A2P8HAJ6"/>
<proteinExistence type="predicted"/>
<dbReference type="PROSITE" id="PS51257">
    <property type="entry name" value="PROKAR_LIPOPROTEIN"/>
    <property type="match status" value="1"/>
</dbReference>
<sequence length="171" mass="19154">MLKLLRLCVYGMTATLLFSVVTGCGGENAAGYEEDFDPDHSHPTPVISDRVFETSERYAETFNDQGTVFFYQEHQGELDEEHNYLQIFVGEEMSSVQPEESELLEETDDFDIYDVAPSSQENNMIAANGELGEDGHYTGIEFAVYDGSKTNEEMVNALIDEVLPDLKEDIG</sequence>
<evidence type="ECO:0000313" key="2">
    <source>
        <dbReference type="Proteomes" id="UP000242310"/>
    </source>
</evidence>
<organism evidence="1 2">
    <name type="scientific">Salsuginibacillus halophilus</name>
    <dbReference type="NCBI Taxonomy" id="517424"/>
    <lineage>
        <taxon>Bacteria</taxon>
        <taxon>Bacillati</taxon>
        <taxon>Bacillota</taxon>
        <taxon>Bacilli</taxon>
        <taxon>Bacillales</taxon>
        <taxon>Bacillaceae</taxon>
        <taxon>Salsuginibacillus</taxon>
    </lineage>
</organism>
<keyword evidence="2" id="KW-1185">Reference proteome</keyword>
<name>A0A2P8HAJ6_9BACI</name>
<protein>
    <recommendedName>
        <fullName evidence="3">Lipoprotein</fullName>
    </recommendedName>
</protein>
<evidence type="ECO:0008006" key="3">
    <source>
        <dbReference type="Google" id="ProtNLM"/>
    </source>
</evidence>
<evidence type="ECO:0000313" key="1">
    <source>
        <dbReference type="EMBL" id="PSL43246.1"/>
    </source>
</evidence>
<accession>A0A2P8HAJ6</accession>
<reference evidence="1 2" key="1">
    <citation type="submission" date="2018-03" db="EMBL/GenBank/DDBJ databases">
        <title>Genomic Encyclopedia of Type Strains, Phase III (KMG-III): the genomes of soil and plant-associated and newly described type strains.</title>
        <authorList>
            <person name="Whitman W."/>
        </authorList>
    </citation>
    <scope>NUCLEOTIDE SEQUENCE [LARGE SCALE GENOMIC DNA]</scope>
    <source>
        <strain evidence="1 2">CGMCC 1.07653</strain>
    </source>
</reference>
<gene>
    <name evidence="1" type="ORF">B0H94_11170</name>
</gene>
<dbReference type="OrthoDB" id="9921695at2"/>
<dbReference type="Proteomes" id="UP000242310">
    <property type="component" value="Unassembled WGS sequence"/>
</dbReference>
<comment type="caution">
    <text evidence="1">The sequence shown here is derived from an EMBL/GenBank/DDBJ whole genome shotgun (WGS) entry which is preliminary data.</text>
</comment>